<feature type="transmembrane region" description="Helical" evidence="6">
    <location>
        <begin position="83"/>
        <end position="105"/>
    </location>
</feature>
<reference evidence="7" key="1">
    <citation type="submission" date="2022-11" db="EMBL/GenBank/DDBJ databases">
        <title>Alteromonas sp. nov., isolated from sea water of the Qingdao.</title>
        <authorList>
            <person name="Wang Q."/>
        </authorList>
    </citation>
    <scope>NUCLEOTIDE SEQUENCE</scope>
    <source>
        <strain evidence="7">ASW11-7</strain>
    </source>
</reference>
<feature type="transmembrane region" description="Helical" evidence="6">
    <location>
        <begin position="12"/>
        <end position="37"/>
    </location>
</feature>
<keyword evidence="2" id="KW-1003">Cell membrane</keyword>
<evidence type="ECO:0000313" key="8">
    <source>
        <dbReference type="Proteomes" id="UP001142810"/>
    </source>
</evidence>
<feature type="transmembrane region" description="Helical" evidence="6">
    <location>
        <begin position="449"/>
        <end position="469"/>
    </location>
</feature>
<comment type="caution">
    <text evidence="7">The sequence shown here is derived from an EMBL/GenBank/DDBJ whole genome shotgun (WGS) entry which is preliminary data.</text>
</comment>
<dbReference type="PANTHER" id="PTHR30250:SF11">
    <property type="entry name" value="O-ANTIGEN TRANSPORTER-RELATED"/>
    <property type="match status" value="1"/>
</dbReference>
<feature type="transmembrane region" description="Helical" evidence="6">
    <location>
        <begin position="151"/>
        <end position="175"/>
    </location>
</feature>
<feature type="transmembrane region" description="Helical" evidence="6">
    <location>
        <begin position="420"/>
        <end position="437"/>
    </location>
</feature>
<feature type="transmembrane region" description="Helical" evidence="6">
    <location>
        <begin position="253"/>
        <end position="272"/>
    </location>
</feature>
<feature type="transmembrane region" description="Helical" evidence="6">
    <location>
        <begin position="43"/>
        <end position="62"/>
    </location>
</feature>
<evidence type="ECO:0000256" key="5">
    <source>
        <dbReference type="ARBA" id="ARBA00023136"/>
    </source>
</evidence>
<dbReference type="EMBL" id="JAPFRD010000002">
    <property type="protein sequence ID" value="MCW8107260.1"/>
    <property type="molecule type" value="Genomic_DNA"/>
</dbReference>
<organism evidence="7 8">
    <name type="scientific">Alteromonas aquimaris</name>
    <dbReference type="NCBI Taxonomy" id="2998417"/>
    <lineage>
        <taxon>Bacteria</taxon>
        <taxon>Pseudomonadati</taxon>
        <taxon>Pseudomonadota</taxon>
        <taxon>Gammaproteobacteria</taxon>
        <taxon>Alteromonadales</taxon>
        <taxon>Alteromonadaceae</taxon>
        <taxon>Alteromonas/Salinimonas group</taxon>
        <taxon>Alteromonas</taxon>
    </lineage>
</organism>
<dbReference type="PANTHER" id="PTHR30250">
    <property type="entry name" value="PST FAMILY PREDICTED COLANIC ACID TRANSPORTER"/>
    <property type="match status" value="1"/>
</dbReference>
<name>A0ABT3P3C3_9ALTE</name>
<feature type="transmembrane region" description="Helical" evidence="6">
    <location>
        <begin position="125"/>
        <end position="144"/>
    </location>
</feature>
<feature type="transmembrane region" description="Helical" evidence="6">
    <location>
        <begin position="181"/>
        <end position="205"/>
    </location>
</feature>
<gene>
    <name evidence="7" type="ORF">OPS25_01915</name>
</gene>
<evidence type="ECO:0000256" key="3">
    <source>
        <dbReference type="ARBA" id="ARBA00022692"/>
    </source>
</evidence>
<keyword evidence="5 6" id="KW-0472">Membrane</keyword>
<dbReference type="InterPro" id="IPR002797">
    <property type="entry name" value="Polysacc_synth"/>
</dbReference>
<keyword evidence="4 6" id="KW-1133">Transmembrane helix</keyword>
<evidence type="ECO:0000256" key="6">
    <source>
        <dbReference type="SAM" id="Phobius"/>
    </source>
</evidence>
<evidence type="ECO:0000256" key="1">
    <source>
        <dbReference type="ARBA" id="ARBA00004651"/>
    </source>
</evidence>
<keyword evidence="3 6" id="KW-0812">Transmembrane</keyword>
<dbReference type="Pfam" id="PF01943">
    <property type="entry name" value="Polysacc_synt"/>
    <property type="match status" value="1"/>
</dbReference>
<protein>
    <submittedName>
        <fullName evidence="7">Oligosaccharide flippase family protein</fullName>
    </submittedName>
</protein>
<dbReference type="Proteomes" id="UP001142810">
    <property type="component" value="Unassembled WGS sequence"/>
</dbReference>
<keyword evidence="8" id="KW-1185">Reference proteome</keyword>
<dbReference type="InterPro" id="IPR050833">
    <property type="entry name" value="Poly_Biosynth_Transport"/>
</dbReference>
<dbReference type="RefSeq" id="WP_265615958.1">
    <property type="nucleotide sequence ID" value="NZ_JAPFRD010000002.1"/>
</dbReference>
<accession>A0ABT3P3C3</accession>
<feature type="transmembrane region" description="Helical" evidence="6">
    <location>
        <begin position="217"/>
        <end position="241"/>
    </location>
</feature>
<sequence length="484" mass="54969">MGNINAFFNKKPIYWFSAGTMIRQLVSFIMLPIYTSYLSPADYGVLSLLLVTVSIFELFLAAQFGRAIPKFYYDKERQKDRDSVVVTALSLTVPISLVGVIAFYFSAPVISEYVLERKDIATVVAMYSVILCTSTIESYVMMLFRLKEHIAFFFFTSLIRLFIQLSLNIYFVVILETGLVGVLYSSIIVSLLFALLSLVYTFKVCHISVDKGLVKPLFVFTWPLWFAGLGSVFVTSSSHFIIKELASVADVGLYQLANKFGMIISLIVWTPFSHWWQTERFKIVNNESRRDEFPLIFQCISFVLVMSAIGISFLSPLVLKMMVAPDFYPSVDLIPMLCFHFVLMHLGHMYNLAYLYTEKTKVMANVTWLNAVLIVIFLSIATYFYGIVGAMYGYLLSSAITFLLNVYLSKKQFDLGYDFTKTFTFIVLSFLAVILLQPLLSIDLNYTELVTRSVLGILLIGGALTIAVFSNKDTRHFLFAAIKR</sequence>
<evidence type="ECO:0000313" key="7">
    <source>
        <dbReference type="EMBL" id="MCW8107260.1"/>
    </source>
</evidence>
<feature type="transmembrane region" description="Helical" evidence="6">
    <location>
        <begin position="368"/>
        <end position="385"/>
    </location>
</feature>
<proteinExistence type="predicted"/>
<feature type="transmembrane region" description="Helical" evidence="6">
    <location>
        <begin position="391"/>
        <end position="408"/>
    </location>
</feature>
<evidence type="ECO:0000256" key="2">
    <source>
        <dbReference type="ARBA" id="ARBA00022475"/>
    </source>
</evidence>
<feature type="transmembrane region" description="Helical" evidence="6">
    <location>
        <begin position="293"/>
        <end position="314"/>
    </location>
</feature>
<comment type="subcellular location">
    <subcellularLocation>
        <location evidence="1">Cell membrane</location>
        <topology evidence="1">Multi-pass membrane protein</topology>
    </subcellularLocation>
</comment>
<evidence type="ECO:0000256" key="4">
    <source>
        <dbReference type="ARBA" id="ARBA00022989"/>
    </source>
</evidence>
<feature type="transmembrane region" description="Helical" evidence="6">
    <location>
        <begin position="334"/>
        <end position="356"/>
    </location>
</feature>